<proteinExistence type="predicted"/>
<gene>
    <name evidence="1" type="ORF">RPERSI_LOCUS38</name>
</gene>
<keyword evidence="2" id="KW-1185">Reference proteome</keyword>
<reference evidence="1" key="1">
    <citation type="submission" date="2021-06" db="EMBL/GenBank/DDBJ databases">
        <authorList>
            <person name="Kallberg Y."/>
            <person name="Tangrot J."/>
            <person name="Rosling A."/>
        </authorList>
    </citation>
    <scope>NUCLEOTIDE SEQUENCE</scope>
    <source>
        <strain evidence="1">MA461A</strain>
    </source>
</reference>
<feature type="non-terminal residue" evidence="1">
    <location>
        <position position="1"/>
    </location>
</feature>
<organism evidence="1 2">
    <name type="scientific">Racocetra persica</name>
    <dbReference type="NCBI Taxonomy" id="160502"/>
    <lineage>
        <taxon>Eukaryota</taxon>
        <taxon>Fungi</taxon>
        <taxon>Fungi incertae sedis</taxon>
        <taxon>Mucoromycota</taxon>
        <taxon>Glomeromycotina</taxon>
        <taxon>Glomeromycetes</taxon>
        <taxon>Diversisporales</taxon>
        <taxon>Gigasporaceae</taxon>
        <taxon>Racocetra</taxon>
    </lineage>
</organism>
<name>A0ACA9K7V5_9GLOM</name>
<protein>
    <submittedName>
        <fullName evidence="1">21466_t:CDS:1</fullName>
    </submittedName>
</protein>
<evidence type="ECO:0000313" key="2">
    <source>
        <dbReference type="Proteomes" id="UP000789920"/>
    </source>
</evidence>
<evidence type="ECO:0000313" key="1">
    <source>
        <dbReference type="EMBL" id="CAG8458158.1"/>
    </source>
</evidence>
<dbReference type="Proteomes" id="UP000789920">
    <property type="component" value="Unassembled WGS sequence"/>
</dbReference>
<accession>A0ACA9K7V5</accession>
<dbReference type="EMBL" id="CAJVQC010000028">
    <property type="protein sequence ID" value="CAG8458158.1"/>
    <property type="molecule type" value="Genomic_DNA"/>
</dbReference>
<sequence length="3502" mass="395638">TASPDKHKDIVSKQKDDGSIELDDTICKELIATKEEIIDTIKEKITHPKLQLPDLSSSLATAVNLSYLENAASKYKGDWVDKYNKARDYLSKQIGDADAEKELLDCADEFVVEKTTYKVIDEKKRDVIDLKKDEIPKEEKSKAKVKSFIGTLYDGAAKLEDQIEKALGFDQDKDKLDDYEKAEALIVVEEAASPEKCKEIVADQKDDGCIELKDTVCDELDAPKEEIIKTIQKNITNPKLKLPESSLATAINLSYLKKAAPKHEGVWKDKADKARKYLSDQIGDKDAEKELEECADNYVVDNCVKKVIKNKKRNAVVTVQESATPEKCDDIVSDQKDDGSIEVSETICKEIDVLVTDVVPEVKECTENPKLKSPESEPWWKTGLATSYLNIAAPHHKNQWEDKSKKANEFLSKQIGDADAEKELKDCTDKYVVDNIAKKVEKDHKRTAAIVVIQERASPDKHKEIVSNQKEDGSIKLDNSVCKELDTPKEEIIKTVRKNLTNKKLQSPEFSSSLETAINLSYLKNAAPKYKGDWVDKYNKAREYLSKQIGDADAEKELLECADKYVVDKAADKVIKEHKKDVIDLKKGEKPKDTSFFSSIYESAAKLGENIEKALGYDRSKPKDYEKAEAITIVQDSASPEKCKEIVADQKEDGSIELSDTVCDELDAPKEEVIKTIKKNITNKKLQSPEFSSSLATAVNLSYLKKAASKHEGEWKDKYNKAREYLSKQIGDKDAEKELEECADNYVVDNCIKKVIKNKRRNSVRKAQESATPEKCDDIVSSQKDDGSIEVSETICKELDVPVTVVVSEVKKCTQNPKLRSPESESWWKTALAVSYFDVAAPKHKKPLEDKYNKAREYLSKQIGDEDAAKELLDCTDQYIVDNITKKVEKDLKKEAAIAIVQESASPDKHKEIVSQQKDDGSIEIDDSICKELHAPKDEIIDTIKEKVTNPKLKLPEHKSSLATAINLSYLKNAAPKYKDDWEDKYNKAREYLSKQIGDKDAEKELEECADEYVIDKTTVKVIEEKKQEIIDQNKDEIPKVEEPKAKAKSFIAAIYDGAVKLEDQIEKTLGFNQDKDKLDDHEKAEALIVIEEAASPEKCKEIVADQKDDGCIELKDTVCDELDAPKEEIVKTIQPKLQHKKLQQLPNLPSILETAINLSYLKKAAPKHEGVWKDKADKAHEYISDQIKDKDAEKELEECADNYVVDNCVKKVIKDKKRNAVVTVQESATPEKCDDIVSNQKDDGSFEVSETICKEIDIPATKVVNDVKKCSQNPKLRSPESEPWWKTGLATSYLNIAAPHHKKQWEDKSKKAQEYLAKEIKNPDAEKELIDCTDKYVVDNLTKKVEKDHKKDAAIAVVKETASPDKHKDIVSKQKDDGSIELDDTICKELLAPKEEIIDTIKEKVTNPKLKLPEHKSSLATAVNLSYLKNAASKYKGDWVDKYNKARDYLSKQIGDADAEKELIDCADEFVVEKTTYKVIDEKKRDVIDLMKDEIPKVEEPKAKAKSFIGAIYDNAVKLEDQIEKALGFDKDKDKPDDHEKAEALIVVEEAASPEKCKEVVADQKDDGCIELKDTVCDELDAPKEEIIKTIQPKLQHKKLQQLPNLPSILETAINLSYLKKAAPKHEGVWKDKADKARKYLSDQIADKDAEKELEDCADNYVVDNCVKKVIKDKKRNAVETVQESTTPEKCDDIVSNQKDDGSFEVSETICKEIDVPVTKVVNDVKKCSQNPKLRSPESEPWWKTGLATSYLNIAAPHHKKQWEDKSKKAQEYLAKEIKNPDAEKELIDCTDKYVVDNLTKKVEKDHKKDAAIAVVKETASPDKHEEIVSKQKDDGSIELDDSICKELHAHKEEIIDTVKEKVTNPKLKLPEHKSSLATAVNLSYLKNAASKYKGDWVDKYNKARDYLSKQIGDADAEKELLDCADEFVVEKTTYKVIDEKKRDVIDLKKDEIPKVEEPKAKVKSFIAAIYDDAVKLEDQIEKTLGFNQDKDKLDDHEKAEALIVVEEAASPEKCKEIVADQKDDGCIELKDTVCNELDAPKEEIIKTIQPKLKNQKLQLPNLPSILETAINLSYLKKAAPKHKDKWEDKADKARKYLSDQIGDKDAEKELEECADNYVVDNCIKKVIKDKKRNAVVTVQESTTPEKCNEIVSDQKDDGSFEVSETICKEIDIPAIKVVNDVKKCSQNPKLRSPESEPWWKTGLATSYLNIAAPNHKNQWEDKHDKARKYLSEQINDAELEKEILDCTDKYVVDNITKKVEKDHKKDAAIAVVKETASPDKHKDIVSKQKDDGSIELDDEICKELHAPKDEIIDTVKEKVTNPKLKLPEHKSSLATAVNLSYLKNAASKYKGDWVDKYNKARDYLSNKIGDAAAEKELLDCADEFVVEKTTYKVIDEKKRDVIDLKKDEIPKEEPKAKAKSFFGIIYDNAVKLEDQVEKALGFDKDKLDDHEKAEALIIVEEAASPEKCKEIVADQKDDGCIELKDTVCDELDAPKEEIIKTIQPRIQDKKLQQLPNLPSILETAINLSYLKKAAPKHEGVWKGKADKAREYLSDQIKDKHAEKELEECADNYVVDNCVKKVIKDKKRNAVVTVQESITPEKCDDIVSNQKEDGSIEVIETICKEIDVPATKVVTEVKKGTQNKKLRSPESEPWWKTALSLSYLNIAAPQHKKQWEDKHDKARKYLSEQIGDDDAAKELLDCTDKYVVDNIAKKVEKDHKKDVAIVVVQESASPDKHKDIVSKQKDDGSIELDDEICKELHAPKDEIIDTVKEKVTNPKLKLPEHKSSLATAVNLSYLKNAASKYKGDWVDKYNKARDYLSKQIGDVDAEKELLDCADEFVVEKTTVKVIDEKKRDVIDLKKDEIPKEEKPKAKAKSFIGTIYDNAVKLEDQIEKALGFDKDKKPDDHEKAEALIVVEEAASPEKCKEIVADQKDDGCIELNDTVCDELDAPKEEIVKTIQQKLQNKKLQQLPNRSSILGTAINLSYLKKAAPKHKGVWNDKAEKAREYLSDQIKDKDAEKELEECADNYVVDNCVKKVIKDKKRNAVVTVQESTTPEKCDDIVSKQKDDGSFEVIETICKEIDVPATDVVNEVKECTENPKLKSPESEPWWKTGLATSYLNIAAPHHKNKWEDKSKKAQEYLAKEIKNPDTEKELIDCTDKYVIDNIAKKVEKDHKKDAAITVIQDSASPDKHKDIVTKQKDDGSIQLDDTENIIDTIKNNITHPKLQLPQLPSILETALNLSYLKNAAPKHKGDWVDKYNKARDYISKQIGDADAEKELLDCTDNYVVDKATDKAIEDHKKDVVDVVTEQISKHDALATAQESASPDKCKEIVSNQKDDGSIELGDTVCDELAVPKEEIIPTIQEKVTHEKLKSSPPSLFSTAIVLSYLKKLAPKHKDHWKDQYDKACDYISKTVGDADAEKELLDCTDKHVIDKAIEKVQQEDEPIAKHYKTTQTLILDKHIEDIISDKEPDQKEKEAAFITIQDRVTPEHVMMVVSN</sequence>
<comment type="caution">
    <text evidence="1">The sequence shown here is derived from an EMBL/GenBank/DDBJ whole genome shotgun (WGS) entry which is preliminary data.</text>
</comment>